<proteinExistence type="predicted"/>
<evidence type="ECO:0000313" key="1">
    <source>
        <dbReference type="EMBL" id="KAG1307805.1"/>
    </source>
</evidence>
<dbReference type="AlphaFoldDB" id="A0A9P7BRT9"/>
<dbReference type="Proteomes" id="UP000716291">
    <property type="component" value="Unassembled WGS sequence"/>
</dbReference>
<sequence>MNVLTSIGVNPTGFSKLLSSRFYAQIVRSQMEYGLAINLFSNSQLQQLEYTQNRCIWMIYSAHDCSSTKVMLYLANLPTMNERVRILQAQFLFRSLYVPDDSLLGHLLPHVQHIRGYQWPNLSKTALWQRLPTPHDNLTIRAFRSIKQDYLQRGLRQRMHGYGSKLLSLCRPKLSIYPTLWIPMTHQESSRCIRWCLGWLPGGRPRPCPIHHFSCAFHYRPQILCRFLLNKLPTGPRISARYADSWRFYWPIICSILSELDQLQHGCLSKETTSLGRRFLRWLENSQ</sequence>
<name>A0A9P7BRT9_RHIOR</name>
<protein>
    <submittedName>
        <fullName evidence="1">Uncharacterized protein</fullName>
    </submittedName>
</protein>
<dbReference type="EMBL" id="JAANQT010000880">
    <property type="protein sequence ID" value="KAG1307805.1"/>
    <property type="molecule type" value="Genomic_DNA"/>
</dbReference>
<gene>
    <name evidence="1" type="ORF">G6F64_006528</name>
</gene>
<accession>A0A9P7BRT9</accession>
<evidence type="ECO:0000313" key="2">
    <source>
        <dbReference type="Proteomes" id="UP000716291"/>
    </source>
</evidence>
<comment type="caution">
    <text evidence="1">The sequence shown here is derived from an EMBL/GenBank/DDBJ whole genome shotgun (WGS) entry which is preliminary data.</text>
</comment>
<organism evidence="1 2">
    <name type="scientific">Rhizopus oryzae</name>
    <name type="common">Mucormycosis agent</name>
    <name type="synonym">Rhizopus arrhizus var. delemar</name>
    <dbReference type="NCBI Taxonomy" id="64495"/>
    <lineage>
        <taxon>Eukaryota</taxon>
        <taxon>Fungi</taxon>
        <taxon>Fungi incertae sedis</taxon>
        <taxon>Mucoromycota</taxon>
        <taxon>Mucoromycotina</taxon>
        <taxon>Mucoromycetes</taxon>
        <taxon>Mucorales</taxon>
        <taxon>Mucorineae</taxon>
        <taxon>Rhizopodaceae</taxon>
        <taxon>Rhizopus</taxon>
    </lineage>
</organism>
<reference evidence="1" key="1">
    <citation type="journal article" date="2020" name="Microb. Genom.">
        <title>Genetic diversity of clinical and environmental Mucorales isolates obtained from an investigation of mucormycosis cases among solid organ transplant recipients.</title>
        <authorList>
            <person name="Nguyen M.H."/>
            <person name="Kaul D."/>
            <person name="Muto C."/>
            <person name="Cheng S.J."/>
            <person name="Richter R.A."/>
            <person name="Bruno V.M."/>
            <person name="Liu G."/>
            <person name="Beyhan S."/>
            <person name="Sundermann A.J."/>
            <person name="Mounaud S."/>
            <person name="Pasculle A.W."/>
            <person name="Nierman W.C."/>
            <person name="Driscoll E."/>
            <person name="Cumbie R."/>
            <person name="Clancy C.J."/>
            <person name="Dupont C.L."/>
        </authorList>
    </citation>
    <scope>NUCLEOTIDE SEQUENCE</scope>
    <source>
        <strain evidence="1">GL11</strain>
    </source>
</reference>
<keyword evidence="2" id="KW-1185">Reference proteome</keyword>